<name>A0A1V6S8P6_9EURO</name>
<accession>A0A1V6S8P6</accession>
<evidence type="ECO:0000313" key="2">
    <source>
        <dbReference type="Proteomes" id="UP000191342"/>
    </source>
</evidence>
<keyword evidence="2" id="KW-1185">Reference proteome</keyword>
<sequence length="574" mass="64557">MDATYAYYLSATFIPPGKPETFAYFGMEPEAYLGLHVEGRVIAQTQTDRKKIIDTLTYPGLAVKGIAAVGPTLNIRGKIVAGKTLMNAQLSGYVNTDLSFQAHGDYDTSDNAFHYRFGAYLYYNIGYKAVAKILSFVDWATGDRKAYSPDKMLKLYEKTGTIPMSESDMGKRGLPIEADAQEHEITADLSKNSTMSVLETAADIFRRADVTTLDPKIPEFTKPGASSSGYPNCDVINCGFLGPYQAVNEILDKDGDLQERLTHDVPGLCDNILNLAPLRSKFTFSQGEKRIDARLRRKGLQLECDEFPWASSEQGGKWLPESQRRIECVTRVQNGWHGNCVKLVGGLSSNWKQLDPESRGDPKKIDYWVSWQKQTDWTRPNNYGIGENRPYEQKLVEYGEEMPPPDGGDQAGNTKMSWAFKRNYETSWLMPGKSLTSADWWNANKPTWYKTSYDGPLTMDSVLCAVNHFNQDNTYKLPGTKVTSSGKILGEQKEYNAFCKRTNSIGMRPSAWNIEYNMAYCLIRFQDSGSSSSDTSKRDEKWGEWGIESIEYVADVDDADVDRLLDESEENGWP</sequence>
<dbReference type="EMBL" id="MLQL01000093">
    <property type="protein sequence ID" value="OQE10109.1"/>
    <property type="molecule type" value="Genomic_DNA"/>
</dbReference>
<proteinExistence type="predicted"/>
<gene>
    <name evidence="1" type="ORF">PENFLA_c093G00176</name>
</gene>
<protein>
    <submittedName>
        <fullName evidence="1">Uncharacterized protein</fullName>
    </submittedName>
</protein>
<dbReference type="Proteomes" id="UP000191342">
    <property type="component" value="Unassembled WGS sequence"/>
</dbReference>
<comment type="caution">
    <text evidence="1">The sequence shown here is derived from an EMBL/GenBank/DDBJ whole genome shotgun (WGS) entry which is preliminary data.</text>
</comment>
<dbReference type="STRING" id="254877.A0A1V6S8P6"/>
<evidence type="ECO:0000313" key="1">
    <source>
        <dbReference type="EMBL" id="OQE10109.1"/>
    </source>
</evidence>
<dbReference type="OrthoDB" id="73875at2759"/>
<organism evidence="1 2">
    <name type="scientific">Penicillium flavigenum</name>
    <dbReference type="NCBI Taxonomy" id="254877"/>
    <lineage>
        <taxon>Eukaryota</taxon>
        <taxon>Fungi</taxon>
        <taxon>Dikarya</taxon>
        <taxon>Ascomycota</taxon>
        <taxon>Pezizomycotina</taxon>
        <taxon>Eurotiomycetes</taxon>
        <taxon>Eurotiomycetidae</taxon>
        <taxon>Eurotiales</taxon>
        <taxon>Aspergillaceae</taxon>
        <taxon>Penicillium</taxon>
    </lineage>
</organism>
<reference evidence="2" key="1">
    <citation type="journal article" date="2017" name="Nat. Microbiol.">
        <title>Global analysis of biosynthetic gene clusters reveals vast potential of secondary metabolite production in Penicillium species.</title>
        <authorList>
            <person name="Nielsen J.C."/>
            <person name="Grijseels S."/>
            <person name="Prigent S."/>
            <person name="Ji B."/>
            <person name="Dainat J."/>
            <person name="Nielsen K.F."/>
            <person name="Frisvad J.C."/>
            <person name="Workman M."/>
            <person name="Nielsen J."/>
        </authorList>
    </citation>
    <scope>NUCLEOTIDE SEQUENCE [LARGE SCALE GENOMIC DNA]</scope>
    <source>
        <strain evidence="2">IBT 14082</strain>
    </source>
</reference>
<dbReference type="AlphaFoldDB" id="A0A1V6S8P6"/>